<dbReference type="GO" id="GO:0002151">
    <property type="term" value="F:G-quadruplex RNA binding"/>
    <property type="evidence" value="ECO:0007669"/>
    <property type="project" value="InterPro"/>
</dbReference>
<dbReference type="InterPro" id="IPR025999">
    <property type="entry name" value="MCRS_N"/>
</dbReference>
<dbReference type="Gene3D" id="2.60.200.20">
    <property type="match status" value="1"/>
</dbReference>
<organism evidence="2 3">
    <name type="scientific">Thlaspi arvense</name>
    <name type="common">Field penny-cress</name>
    <dbReference type="NCBI Taxonomy" id="13288"/>
    <lineage>
        <taxon>Eukaryota</taxon>
        <taxon>Viridiplantae</taxon>
        <taxon>Streptophyta</taxon>
        <taxon>Embryophyta</taxon>
        <taxon>Tracheophyta</taxon>
        <taxon>Spermatophyta</taxon>
        <taxon>Magnoliopsida</taxon>
        <taxon>eudicotyledons</taxon>
        <taxon>Gunneridae</taxon>
        <taxon>Pentapetalae</taxon>
        <taxon>rosids</taxon>
        <taxon>malvids</taxon>
        <taxon>Brassicales</taxon>
        <taxon>Brassicaceae</taxon>
        <taxon>Thlaspideae</taxon>
        <taxon>Thlaspi</taxon>
    </lineage>
</organism>
<dbReference type="PANTHER" id="PTHR13233:SF8">
    <property type="entry name" value="FORKHEAD-ASSOCIATED (FHA) DOMAIN-CONTAINING PROTEIN"/>
    <property type="match status" value="1"/>
</dbReference>
<dbReference type="PROSITE" id="PS50006">
    <property type="entry name" value="FHA_DOMAIN"/>
    <property type="match status" value="1"/>
</dbReference>
<feature type="domain" description="FHA" evidence="1">
    <location>
        <begin position="462"/>
        <end position="518"/>
    </location>
</feature>
<sequence length="557" mass="63294">MASHWIPEDDFRLRKSIENGASLESLAKGAVKFSRKFTLSEITDRWHSLLYDPQVTSLSSSTGFDIEYSDQFLPQTRSRHQHYTTPVRSQYYTARKRMRLEEPLNDGIVEDVAFGEHAFDGPEFYDLQFNESDYEIIQNIFPGIMHQQADDEQMADQLLNINDGQIQDCNVTDTTTTEHGLYQEEFQDPLLQQPVTYFNETTTSQLHDQVVPDQAGTWIASESHQDLPSKPEEYCHKAKSLSELDPHPEIVNGVINCVLNQEQQEIPDNDDFNPIPYKPIARNSINPSSLRKHMKPPLPPIRAGSSLSQARGNEIIHSSGTTEASCSSAFKDSFAEKETLATTSASLQQSPENEIFEQILSAEMDINVPMSEEEGNNNDIESDEDLPCFSDVEAMVLDMELEPIVQDRYELEASRYRNDSMARMIMRLEQSSKSFMNRNIASHGAFAILYGSSKHYINKAEVLLGRATGEYPVDIDLGRSGSGTKVSRRQALIRLKQDGCFEIKNLGKFSIWINEKEVGHREVVNLNNNSLIQIREMSFVFETNEKAVKRYLDGIHK</sequence>
<dbReference type="InterPro" id="IPR037912">
    <property type="entry name" value="MCRS1"/>
</dbReference>
<keyword evidence="3" id="KW-1185">Reference proteome</keyword>
<evidence type="ECO:0000313" key="2">
    <source>
        <dbReference type="EMBL" id="CAH2067426.1"/>
    </source>
</evidence>
<dbReference type="GO" id="GO:0045944">
    <property type="term" value="P:positive regulation of transcription by RNA polymerase II"/>
    <property type="evidence" value="ECO:0007669"/>
    <property type="project" value="TreeGrafter"/>
</dbReference>
<protein>
    <recommendedName>
        <fullName evidence="1">FHA domain-containing protein</fullName>
    </recommendedName>
</protein>
<gene>
    <name evidence="2" type="ORF">TAV2_LOCUS17917</name>
</gene>
<dbReference type="Proteomes" id="UP000836841">
    <property type="component" value="Chromosome 5"/>
</dbReference>
<dbReference type="SMART" id="SM00240">
    <property type="entry name" value="FHA"/>
    <property type="match status" value="1"/>
</dbReference>
<reference evidence="2 3" key="1">
    <citation type="submission" date="2022-03" db="EMBL/GenBank/DDBJ databases">
        <authorList>
            <person name="Nunn A."/>
            <person name="Chopra R."/>
            <person name="Nunn A."/>
            <person name="Contreras Garrido A."/>
        </authorList>
    </citation>
    <scope>NUCLEOTIDE SEQUENCE [LARGE SCALE GENOMIC DNA]</scope>
</reference>
<proteinExistence type="predicted"/>
<accession>A0AAU9SJA8</accession>
<dbReference type="CDD" id="cd22687">
    <property type="entry name" value="FHA_MCRS1"/>
    <property type="match status" value="1"/>
</dbReference>
<dbReference type="SUPFAM" id="SSF49879">
    <property type="entry name" value="SMAD/FHA domain"/>
    <property type="match status" value="1"/>
</dbReference>
<dbReference type="InterPro" id="IPR000253">
    <property type="entry name" value="FHA_dom"/>
</dbReference>
<evidence type="ECO:0000259" key="1">
    <source>
        <dbReference type="PROSITE" id="PS50006"/>
    </source>
</evidence>
<evidence type="ECO:0000313" key="3">
    <source>
        <dbReference type="Proteomes" id="UP000836841"/>
    </source>
</evidence>
<dbReference type="AlphaFoldDB" id="A0AAU9SJA8"/>
<dbReference type="InterPro" id="IPR008984">
    <property type="entry name" value="SMAD_FHA_dom_sf"/>
</dbReference>
<dbReference type="EMBL" id="OU466861">
    <property type="protein sequence ID" value="CAH2067426.1"/>
    <property type="molecule type" value="Genomic_DNA"/>
</dbReference>
<dbReference type="PANTHER" id="PTHR13233">
    <property type="entry name" value="MICROSPHERULE PROTEIN 1"/>
    <property type="match status" value="1"/>
</dbReference>
<dbReference type="Pfam" id="PF00498">
    <property type="entry name" value="FHA"/>
    <property type="match status" value="1"/>
</dbReference>
<dbReference type="GO" id="GO:0031011">
    <property type="term" value="C:Ino80 complex"/>
    <property type="evidence" value="ECO:0007669"/>
    <property type="project" value="InterPro"/>
</dbReference>
<dbReference type="GO" id="GO:0071339">
    <property type="term" value="C:MLL1 complex"/>
    <property type="evidence" value="ECO:0007669"/>
    <property type="project" value="InterPro"/>
</dbReference>
<dbReference type="GO" id="GO:0044545">
    <property type="term" value="C:NSL complex"/>
    <property type="evidence" value="ECO:0007669"/>
    <property type="project" value="TreeGrafter"/>
</dbReference>
<dbReference type="Pfam" id="PF13325">
    <property type="entry name" value="MCRS_N"/>
    <property type="match status" value="1"/>
</dbReference>
<name>A0AAU9SJA8_THLAR</name>